<dbReference type="CDD" id="cd16917">
    <property type="entry name" value="HATPase_UhpB-NarQ-NarX-like"/>
    <property type="match status" value="1"/>
</dbReference>
<reference evidence="12" key="1">
    <citation type="submission" date="2016-10" db="EMBL/GenBank/DDBJ databases">
        <authorList>
            <person name="Varghese N."/>
            <person name="Submissions S."/>
        </authorList>
    </citation>
    <scope>NUCLEOTIDE SEQUENCE [LARGE SCALE GENOMIC DNA]</scope>
    <source>
        <strain evidence="12">DSM 43161</strain>
    </source>
</reference>
<keyword evidence="7" id="KW-0067">ATP-binding</keyword>
<dbReference type="Pfam" id="PF07730">
    <property type="entry name" value="HisKA_3"/>
    <property type="match status" value="1"/>
</dbReference>
<keyword evidence="9" id="KW-0812">Transmembrane</keyword>
<keyword evidence="3" id="KW-0597">Phosphoprotein</keyword>
<protein>
    <recommendedName>
        <fullName evidence="2">histidine kinase</fullName>
        <ecNumber evidence="2">2.7.13.3</ecNumber>
    </recommendedName>
</protein>
<keyword evidence="9" id="KW-1133">Transmembrane helix</keyword>
<dbReference type="GO" id="GO:0005524">
    <property type="term" value="F:ATP binding"/>
    <property type="evidence" value="ECO:0007669"/>
    <property type="project" value="UniProtKB-KW"/>
</dbReference>
<evidence type="ECO:0000256" key="7">
    <source>
        <dbReference type="ARBA" id="ARBA00022840"/>
    </source>
</evidence>
<dbReference type="InterPro" id="IPR050482">
    <property type="entry name" value="Sensor_HK_TwoCompSys"/>
</dbReference>
<evidence type="ECO:0000256" key="9">
    <source>
        <dbReference type="SAM" id="Phobius"/>
    </source>
</evidence>
<evidence type="ECO:0000313" key="11">
    <source>
        <dbReference type="EMBL" id="SFO48397.1"/>
    </source>
</evidence>
<dbReference type="AlphaFoldDB" id="A0A1I5HJF6"/>
<keyword evidence="5" id="KW-0547">Nucleotide-binding</keyword>
<evidence type="ECO:0000256" key="5">
    <source>
        <dbReference type="ARBA" id="ARBA00022741"/>
    </source>
</evidence>
<dbReference type="GO" id="GO:0046983">
    <property type="term" value="F:protein dimerization activity"/>
    <property type="evidence" value="ECO:0007669"/>
    <property type="project" value="InterPro"/>
</dbReference>
<dbReference type="InterPro" id="IPR003594">
    <property type="entry name" value="HATPase_dom"/>
</dbReference>
<dbReference type="SUPFAM" id="SSF55874">
    <property type="entry name" value="ATPase domain of HSP90 chaperone/DNA topoisomerase II/histidine kinase"/>
    <property type="match status" value="1"/>
</dbReference>
<evidence type="ECO:0000256" key="6">
    <source>
        <dbReference type="ARBA" id="ARBA00022777"/>
    </source>
</evidence>
<feature type="domain" description="Histidine kinase/HSP90-like ATPase" evidence="10">
    <location>
        <begin position="299"/>
        <end position="390"/>
    </location>
</feature>
<dbReference type="PANTHER" id="PTHR24421">
    <property type="entry name" value="NITRATE/NITRITE SENSOR PROTEIN NARX-RELATED"/>
    <property type="match status" value="1"/>
</dbReference>
<evidence type="ECO:0000256" key="2">
    <source>
        <dbReference type="ARBA" id="ARBA00012438"/>
    </source>
</evidence>
<sequence>MQRTATGPRSARWRWTAREDVVLGALVALFAVLSLWSTPSFVDYDYREPDALSVGLAVLSGATVAVRTRWPLPALAVASVASLLPVQQGYAQGVATLAPLLVAYTVAAVRPLRQSTVATACAWLLAAAVLLTGPFEPSPADWFGNTLLLGTAFGVGRSVRVRRQQTAGLEERNRALLEAREARSRAVEVDERAAIAREMQDLVTHGLTALTVQTAAARRLLRTDPDTAEELLRTVERTGQDAIADMRRILGVLRPPSDVAELRPQPGLADIDDLVTQVRAAGLPVELVSVGTAAEVEPGVALTAYRLVQEALRNCQQHAGRAAATVVLHWQPGSLSLAVEDDGRGVRDGEAEGRGLRSLAERVQAYGGRLRAGPRGGGGFAVTATLPTSRSAA</sequence>
<proteinExistence type="predicted"/>
<name>A0A1I5HJF6_9ACTN</name>
<dbReference type="InterPro" id="IPR036890">
    <property type="entry name" value="HATPase_C_sf"/>
</dbReference>
<dbReference type="RefSeq" id="WP_075015067.1">
    <property type="nucleotide sequence ID" value="NZ_FOWE01000009.1"/>
</dbReference>
<dbReference type="Pfam" id="PF02518">
    <property type="entry name" value="HATPase_c"/>
    <property type="match status" value="1"/>
</dbReference>
<evidence type="ECO:0000256" key="8">
    <source>
        <dbReference type="ARBA" id="ARBA00023012"/>
    </source>
</evidence>
<dbReference type="InterPro" id="IPR011712">
    <property type="entry name" value="Sig_transdc_His_kin_sub3_dim/P"/>
</dbReference>
<dbReference type="OrthoDB" id="227596at2"/>
<feature type="transmembrane region" description="Helical" evidence="9">
    <location>
        <begin position="21"/>
        <end position="42"/>
    </location>
</feature>
<evidence type="ECO:0000259" key="10">
    <source>
        <dbReference type="SMART" id="SM00387"/>
    </source>
</evidence>
<evidence type="ECO:0000256" key="1">
    <source>
        <dbReference type="ARBA" id="ARBA00000085"/>
    </source>
</evidence>
<dbReference type="Gene3D" id="1.20.5.1930">
    <property type="match status" value="1"/>
</dbReference>
<dbReference type="SMART" id="SM00387">
    <property type="entry name" value="HATPase_c"/>
    <property type="match status" value="1"/>
</dbReference>
<dbReference type="Gene3D" id="3.30.565.10">
    <property type="entry name" value="Histidine kinase-like ATPase, C-terminal domain"/>
    <property type="match status" value="1"/>
</dbReference>
<organism evidence="11 12">
    <name type="scientific">Geodermatophilus obscurus</name>
    <dbReference type="NCBI Taxonomy" id="1861"/>
    <lineage>
        <taxon>Bacteria</taxon>
        <taxon>Bacillati</taxon>
        <taxon>Actinomycetota</taxon>
        <taxon>Actinomycetes</taxon>
        <taxon>Geodermatophilales</taxon>
        <taxon>Geodermatophilaceae</taxon>
        <taxon>Geodermatophilus</taxon>
    </lineage>
</organism>
<evidence type="ECO:0000313" key="12">
    <source>
        <dbReference type="Proteomes" id="UP000183642"/>
    </source>
</evidence>
<keyword evidence="9" id="KW-0472">Membrane</keyword>
<keyword evidence="12" id="KW-1185">Reference proteome</keyword>
<dbReference type="EC" id="2.7.13.3" evidence="2"/>
<keyword evidence="6 11" id="KW-0418">Kinase</keyword>
<dbReference type="Pfam" id="PF23539">
    <property type="entry name" value="DUF7134"/>
    <property type="match status" value="1"/>
</dbReference>
<dbReference type="EMBL" id="FOWE01000009">
    <property type="protein sequence ID" value="SFO48397.1"/>
    <property type="molecule type" value="Genomic_DNA"/>
</dbReference>
<keyword evidence="4" id="KW-0808">Transferase</keyword>
<accession>A0A1I5HJF6</accession>
<dbReference type="GO" id="GO:0000155">
    <property type="term" value="F:phosphorelay sensor kinase activity"/>
    <property type="evidence" value="ECO:0007669"/>
    <property type="project" value="InterPro"/>
</dbReference>
<dbReference type="InterPro" id="IPR055558">
    <property type="entry name" value="DUF7134"/>
</dbReference>
<evidence type="ECO:0000256" key="4">
    <source>
        <dbReference type="ARBA" id="ARBA00022679"/>
    </source>
</evidence>
<dbReference type="Proteomes" id="UP000183642">
    <property type="component" value="Unassembled WGS sequence"/>
</dbReference>
<dbReference type="PANTHER" id="PTHR24421:SF10">
    <property type="entry name" value="NITRATE_NITRITE SENSOR PROTEIN NARQ"/>
    <property type="match status" value="1"/>
</dbReference>
<evidence type="ECO:0000256" key="3">
    <source>
        <dbReference type="ARBA" id="ARBA00022553"/>
    </source>
</evidence>
<keyword evidence="8" id="KW-0902">Two-component regulatory system</keyword>
<comment type="catalytic activity">
    <reaction evidence="1">
        <text>ATP + protein L-histidine = ADP + protein N-phospho-L-histidine.</text>
        <dbReference type="EC" id="2.7.13.3"/>
    </reaction>
</comment>
<dbReference type="GO" id="GO:0016020">
    <property type="term" value="C:membrane"/>
    <property type="evidence" value="ECO:0007669"/>
    <property type="project" value="InterPro"/>
</dbReference>
<gene>
    <name evidence="11" type="ORF">SAMN05660359_03799</name>
</gene>